<keyword evidence="7" id="KW-0175">Coiled coil</keyword>
<dbReference type="RefSeq" id="WP_172185909.1">
    <property type="nucleotide sequence ID" value="NZ_CAWPPK010000013.1"/>
</dbReference>
<feature type="domain" description="Response regulatory" evidence="9">
    <location>
        <begin position="818"/>
        <end position="934"/>
    </location>
</feature>
<dbReference type="InterPro" id="IPR001610">
    <property type="entry name" value="PAC"/>
</dbReference>
<dbReference type="GO" id="GO:0004673">
    <property type="term" value="F:protein histidine kinase activity"/>
    <property type="evidence" value="ECO:0007669"/>
    <property type="project" value="UniProtKB-EC"/>
</dbReference>
<dbReference type="InterPro" id="IPR000700">
    <property type="entry name" value="PAS-assoc_C"/>
</dbReference>
<dbReference type="Gene3D" id="3.40.50.2300">
    <property type="match status" value="2"/>
</dbReference>
<dbReference type="InterPro" id="IPR004358">
    <property type="entry name" value="Sig_transdc_His_kin-like_C"/>
</dbReference>
<dbReference type="Pfam" id="PF00512">
    <property type="entry name" value="HisKA"/>
    <property type="match status" value="1"/>
</dbReference>
<dbReference type="Pfam" id="PF02518">
    <property type="entry name" value="HATPase_c"/>
    <property type="match status" value="1"/>
</dbReference>
<dbReference type="SUPFAM" id="SSF55874">
    <property type="entry name" value="ATPase domain of HSP90 chaperone/DNA topoisomerase II/histidine kinase"/>
    <property type="match status" value="1"/>
</dbReference>
<dbReference type="Gene3D" id="3.30.565.10">
    <property type="entry name" value="Histidine kinase-like ATPase, C-terminal domain"/>
    <property type="match status" value="1"/>
</dbReference>
<keyword evidence="13" id="KW-1185">Reference proteome</keyword>
<dbReference type="SMART" id="SM00388">
    <property type="entry name" value="HisKA"/>
    <property type="match status" value="1"/>
</dbReference>
<dbReference type="EC" id="2.7.13.3" evidence="2"/>
<proteinExistence type="predicted"/>
<feature type="coiled-coil region" evidence="7">
    <location>
        <begin position="113"/>
        <end position="140"/>
    </location>
</feature>
<evidence type="ECO:0000313" key="13">
    <source>
        <dbReference type="Proteomes" id="UP000702425"/>
    </source>
</evidence>
<name>A0ABX2CS41_9CYAN</name>
<dbReference type="Pfam" id="PF08447">
    <property type="entry name" value="PAS_3"/>
    <property type="match status" value="1"/>
</dbReference>
<organism evidence="12 13">
    <name type="scientific">Microcoleus asticus IPMA8</name>
    <dbReference type="NCBI Taxonomy" id="2563858"/>
    <lineage>
        <taxon>Bacteria</taxon>
        <taxon>Bacillati</taxon>
        <taxon>Cyanobacteriota</taxon>
        <taxon>Cyanophyceae</taxon>
        <taxon>Oscillatoriophycideae</taxon>
        <taxon>Oscillatoriales</taxon>
        <taxon>Microcoleaceae</taxon>
        <taxon>Microcoleus</taxon>
        <taxon>Microcoleus asticus</taxon>
    </lineage>
</organism>
<evidence type="ECO:0000259" key="10">
    <source>
        <dbReference type="PROSITE" id="PS50112"/>
    </source>
</evidence>
<feature type="modified residue" description="4-aspartylphosphate" evidence="6">
    <location>
        <position position="56"/>
    </location>
</feature>
<dbReference type="PROSITE" id="PS50112">
    <property type="entry name" value="PAS"/>
    <property type="match status" value="3"/>
</dbReference>
<feature type="domain" description="PAS" evidence="10">
    <location>
        <begin position="403"/>
        <end position="445"/>
    </location>
</feature>
<dbReference type="PROSITE" id="PS50109">
    <property type="entry name" value="HIS_KIN"/>
    <property type="match status" value="1"/>
</dbReference>
<dbReference type="PANTHER" id="PTHR43547">
    <property type="entry name" value="TWO-COMPONENT HISTIDINE KINASE"/>
    <property type="match status" value="1"/>
</dbReference>
<evidence type="ECO:0000256" key="4">
    <source>
        <dbReference type="ARBA" id="ARBA00022777"/>
    </source>
</evidence>
<keyword evidence="5" id="KW-0902">Two-component regulatory system</keyword>
<comment type="catalytic activity">
    <reaction evidence="1">
        <text>ATP + protein L-histidine = ADP + protein N-phospho-L-histidine.</text>
        <dbReference type="EC" id="2.7.13.3"/>
    </reaction>
</comment>
<dbReference type="InterPro" id="IPR003661">
    <property type="entry name" value="HisK_dim/P_dom"/>
</dbReference>
<dbReference type="PRINTS" id="PR00344">
    <property type="entry name" value="BCTRLSENSOR"/>
</dbReference>
<dbReference type="InterPro" id="IPR036890">
    <property type="entry name" value="HATPase_C_sf"/>
</dbReference>
<evidence type="ECO:0000259" key="9">
    <source>
        <dbReference type="PROSITE" id="PS50110"/>
    </source>
</evidence>
<dbReference type="SUPFAM" id="SSF47384">
    <property type="entry name" value="Homodimeric domain of signal transducing histidine kinase"/>
    <property type="match status" value="1"/>
</dbReference>
<evidence type="ECO:0000259" key="11">
    <source>
        <dbReference type="PROSITE" id="PS50113"/>
    </source>
</evidence>
<dbReference type="InterPro" id="IPR001789">
    <property type="entry name" value="Sig_transdc_resp-reg_receiver"/>
</dbReference>
<dbReference type="SMART" id="SM00387">
    <property type="entry name" value="HATPase_c"/>
    <property type="match status" value="1"/>
</dbReference>
<dbReference type="PROSITE" id="PS50113">
    <property type="entry name" value="PAC"/>
    <property type="match status" value="1"/>
</dbReference>
<sequence length="942" mass="105020">MKKLNILLVEDSPLDAELIEAYLIDGGIEFSLLCVETREDFANALKKHYFDIILADYMLPCFSGEEALEIAHATCPGVPFIFVSATLGEEVAIETLKSGATDYVLKRRLIRLVPSIQRALREVQERNDRKQAEAQQQESEARFRIMADTAPVMIWMSDTDQLGDYFNKGWLKFTGRTLAQERDTGWMESLHPDDLPECRDIYRRAFDYRTEYRIECRMRRYDGEYRWVLGTGVPRYRPDRTFAGYIGSYIDISDRKLAEQERAAALSREQAARQQAEETAKALQSANDRITNILESITDAFIAVDLKGNYTYVNHKALELLGKSEAELIGKNVWEIFPWAIDLPFNKMAGKALAEKVTVEYEEFVPLWNKWLKVRFYPSDSGLSAYIQDVSDRKQAEAALKASEEKLKMLAEANLMGIIFGDVNGNIVEANDEFLRIVGYTRENLQRGELNWIDITPPEYLSLDEKGIAEAQATGACTPYEKEFWRRDGSRIPVLIGYVLLAKKRQESVAFILDLTVGKQLERELQARAQELARANRIKDEFLGTLSHELRTPLNAMLGWAQLLRNRKFDEKTTVRALETIDRNTRSLATLIEDLLDVSQIITGKLSLNLRSVDLISTVESALHTLAPAIGAKNIAIVTDFDTTAGRIFGDAGRLQQVAWNLLSNAIKFTPDGGQVRVAVRKLEGTLAPEDSACCTNLSLASVEIEVSDTGQGIAEEFLPHVFDRFSQADSSTKRSYNGLGLGLALVRHFVEMHGGTVQAESAGKGQGASFLVRLPIKQPNGDCGFSVSGPEEFAVAHSKARARVNKSFVSSNLSGLRVLVVDTDADCLDLACTVLEDCGALVETASSGMEALEAIERLNPDVLAIDIEMQAPDGEALLPQVRSLVADREIPALAFTAVGRVEERVRALQQGFQIYVSKPIEPVELVAVVQSLAARSNDFRF</sequence>
<evidence type="ECO:0000313" key="12">
    <source>
        <dbReference type="EMBL" id="NQE33222.1"/>
    </source>
</evidence>
<dbReference type="SUPFAM" id="SSF55785">
    <property type="entry name" value="PYP-like sensor domain (PAS domain)"/>
    <property type="match status" value="3"/>
</dbReference>
<protein>
    <recommendedName>
        <fullName evidence="2">histidine kinase</fullName>
        <ecNumber evidence="2">2.7.13.3</ecNumber>
    </recommendedName>
</protein>
<accession>A0ABX2CS41</accession>
<dbReference type="NCBIfam" id="TIGR00229">
    <property type="entry name" value="sensory_box"/>
    <property type="match status" value="3"/>
</dbReference>
<evidence type="ECO:0000256" key="5">
    <source>
        <dbReference type="ARBA" id="ARBA00023012"/>
    </source>
</evidence>
<keyword evidence="12" id="KW-0808">Transferase</keyword>
<dbReference type="SMART" id="SM00448">
    <property type="entry name" value="REC"/>
    <property type="match status" value="2"/>
</dbReference>
<evidence type="ECO:0000256" key="7">
    <source>
        <dbReference type="SAM" id="Coils"/>
    </source>
</evidence>
<feature type="domain" description="Response regulatory" evidence="9">
    <location>
        <begin position="5"/>
        <end position="121"/>
    </location>
</feature>
<dbReference type="Pfam" id="PF08448">
    <property type="entry name" value="PAS_4"/>
    <property type="match status" value="1"/>
</dbReference>
<feature type="coiled-coil region" evidence="7">
    <location>
        <begin position="257"/>
        <end position="293"/>
    </location>
</feature>
<feature type="domain" description="Histidine kinase" evidence="8">
    <location>
        <begin position="545"/>
        <end position="779"/>
    </location>
</feature>
<dbReference type="InterPro" id="IPR003594">
    <property type="entry name" value="HATPase_dom"/>
</dbReference>
<keyword evidence="3 6" id="KW-0597">Phosphoprotein</keyword>
<dbReference type="Proteomes" id="UP000702425">
    <property type="component" value="Unassembled WGS sequence"/>
</dbReference>
<dbReference type="EMBL" id="SRRZ01000011">
    <property type="protein sequence ID" value="NQE33222.1"/>
    <property type="molecule type" value="Genomic_DNA"/>
</dbReference>
<feature type="domain" description="PAS" evidence="10">
    <location>
        <begin position="139"/>
        <end position="209"/>
    </location>
</feature>
<dbReference type="SMART" id="SM00086">
    <property type="entry name" value="PAC"/>
    <property type="match status" value="2"/>
</dbReference>
<dbReference type="CDD" id="cd00082">
    <property type="entry name" value="HisKA"/>
    <property type="match status" value="1"/>
</dbReference>
<feature type="modified residue" description="4-aspartylphosphate" evidence="6">
    <location>
        <position position="867"/>
    </location>
</feature>
<evidence type="ECO:0000256" key="6">
    <source>
        <dbReference type="PROSITE-ProRule" id="PRU00169"/>
    </source>
</evidence>
<dbReference type="CDD" id="cd16922">
    <property type="entry name" value="HATPase_EvgS-ArcB-TorS-like"/>
    <property type="match status" value="1"/>
</dbReference>
<dbReference type="PROSITE" id="PS50110">
    <property type="entry name" value="RESPONSE_REGULATORY"/>
    <property type="match status" value="2"/>
</dbReference>
<feature type="domain" description="PAS" evidence="10">
    <location>
        <begin position="286"/>
        <end position="337"/>
    </location>
</feature>
<reference evidence="12 13" key="1">
    <citation type="journal article" date="2020" name="Sci. Rep.">
        <title>A novel cyanobacterial geosmin producer, revising GeoA distribution and dispersion patterns in Bacteria.</title>
        <authorList>
            <person name="Churro C."/>
            <person name="Semedo-Aguiar A.P."/>
            <person name="Silva A.D."/>
            <person name="Pereira-Leal J.B."/>
            <person name="Leite R.B."/>
        </authorList>
    </citation>
    <scope>NUCLEOTIDE SEQUENCE [LARGE SCALE GENOMIC DNA]</scope>
    <source>
        <strain evidence="12 13">IPMA8</strain>
    </source>
</reference>
<dbReference type="InterPro" id="IPR013655">
    <property type="entry name" value="PAS_fold_3"/>
</dbReference>
<dbReference type="Gene3D" id="1.10.287.130">
    <property type="match status" value="1"/>
</dbReference>
<feature type="domain" description="PAC" evidence="11">
    <location>
        <begin position="212"/>
        <end position="264"/>
    </location>
</feature>
<dbReference type="InterPro" id="IPR000014">
    <property type="entry name" value="PAS"/>
</dbReference>
<dbReference type="SUPFAM" id="SSF52172">
    <property type="entry name" value="CheY-like"/>
    <property type="match status" value="2"/>
</dbReference>
<evidence type="ECO:0000256" key="3">
    <source>
        <dbReference type="ARBA" id="ARBA00022553"/>
    </source>
</evidence>
<dbReference type="InterPro" id="IPR036097">
    <property type="entry name" value="HisK_dim/P_sf"/>
</dbReference>
<dbReference type="InterPro" id="IPR013656">
    <property type="entry name" value="PAS_4"/>
</dbReference>
<keyword evidence="4 12" id="KW-0418">Kinase</keyword>
<gene>
    <name evidence="12" type="primary">tmoS_3</name>
    <name evidence="12" type="ORF">E5S67_00940</name>
</gene>
<dbReference type="Gene3D" id="3.30.450.20">
    <property type="entry name" value="PAS domain"/>
    <property type="match status" value="3"/>
</dbReference>
<dbReference type="InterPro" id="IPR011006">
    <property type="entry name" value="CheY-like_superfamily"/>
</dbReference>
<dbReference type="SMART" id="SM00091">
    <property type="entry name" value="PAS"/>
    <property type="match status" value="3"/>
</dbReference>
<dbReference type="CDD" id="cd00156">
    <property type="entry name" value="REC"/>
    <property type="match status" value="1"/>
</dbReference>
<evidence type="ECO:0000259" key="8">
    <source>
        <dbReference type="PROSITE" id="PS50109"/>
    </source>
</evidence>
<evidence type="ECO:0000256" key="1">
    <source>
        <dbReference type="ARBA" id="ARBA00000085"/>
    </source>
</evidence>
<dbReference type="CDD" id="cd00130">
    <property type="entry name" value="PAS"/>
    <property type="match status" value="3"/>
</dbReference>
<dbReference type="InterPro" id="IPR035965">
    <property type="entry name" value="PAS-like_dom_sf"/>
</dbReference>
<dbReference type="PANTHER" id="PTHR43547:SF2">
    <property type="entry name" value="HYBRID SIGNAL TRANSDUCTION HISTIDINE KINASE C"/>
    <property type="match status" value="1"/>
</dbReference>
<dbReference type="Pfam" id="PF00072">
    <property type="entry name" value="Response_reg"/>
    <property type="match status" value="2"/>
</dbReference>
<dbReference type="Pfam" id="PF13426">
    <property type="entry name" value="PAS_9"/>
    <property type="match status" value="1"/>
</dbReference>
<comment type="caution">
    <text evidence="12">The sequence shown here is derived from an EMBL/GenBank/DDBJ whole genome shotgun (WGS) entry which is preliminary data.</text>
</comment>
<evidence type="ECO:0000256" key="2">
    <source>
        <dbReference type="ARBA" id="ARBA00012438"/>
    </source>
</evidence>
<dbReference type="InterPro" id="IPR005467">
    <property type="entry name" value="His_kinase_dom"/>
</dbReference>